<accession>A0AAW0AGQ2</accession>
<dbReference type="AlphaFoldDB" id="A0AAW0AGQ2"/>
<evidence type="ECO:0000313" key="2">
    <source>
        <dbReference type="Proteomes" id="UP001362999"/>
    </source>
</evidence>
<keyword evidence="2" id="KW-1185">Reference proteome</keyword>
<name>A0AAW0AGQ2_9AGAR</name>
<sequence length="233" mass="25978">MHVTCQTRARAFRALTLKTQKSTEYLLLSNSCQAPDYQLASNDAQCGQQVKLSSGPDVAALWRLTSKRDLRTSGVFLFPVVFRKRQLPPIPPSFALTRRRKWLPPPTPPSHSKDLCLTVDIHRRSGHDDIHRGPPQRLSWRLWFVPLNVRGGELVGVIRFLLFILPSLPSSVRLPPPTFSLQPAPPDCPLDAVRPPTPSASACLPVVPTSGASTHVPRLRFLPATRMSEHLLE</sequence>
<proteinExistence type="predicted"/>
<evidence type="ECO:0000313" key="1">
    <source>
        <dbReference type="EMBL" id="KAK7007860.1"/>
    </source>
</evidence>
<reference evidence="1 2" key="1">
    <citation type="journal article" date="2024" name="J Genomics">
        <title>Draft genome sequencing and assembly of Favolaschia claudopus CIRM-BRFM 2984 isolated from oak limbs.</title>
        <authorList>
            <person name="Navarro D."/>
            <person name="Drula E."/>
            <person name="Chaduli D."/>
            <person name="Cazenave R."/>
            <person name="Ahrendt S."/>
            <person name="Wang J."/>
            <person name="Lipzen A."/>
            <person name="Daum C."/>
            <person name="Barry K."/>
            <person name="Grigoriev I.V."/>
            <person name="Favel A."/>
            <person name="Rosso M.N."/>
            <person name="Martin F."/>
        </authorList>
    </citation>
    <scope>NUCLEOTIDE SEQUENCE [LARGE SCALE GENOMIC DNA]</scope>
    <source>
        <strain evidence="1 2">CIRM-BRFM 2984</strain>
    </source>
</reference>
<gene>
    <name evidence="1" type="ORF">R3P38DRAFT_3592781</name>
</gene>
<organism evidence="1 2">
    <name type="scientific">Favolaschia claudopus</name>
    <dbReference type="NCBI Taxonomy" id="2862362"/>
    <lineage>
        <taxon>Eukaryota</taxon>
        <taxon>Fungi</taxon>
        <taxon>Dikarya</taxon>
        <taxon>Basidiomycota</taxon>
        <taxon>Agaricomycotina</taxon>
        <taxon>Agaricomycetes</taxon>
        <taxon>Agaricomycetidae</taxon>
        <taxon>Agaricales</taxon>
        <taxon>Marasmiineae</taxon>
        <taxon>Mycenaceae</taxon>
        <taxon>Favolaschia</taxon>
    </lineage>
</organism>
<comment type="caution">
    <text evidence="1">The sequence shown here is derived from an EMBL/GenBank/DDBJ whole genome shotgun (WGS) entry which is preliminary data.</text>
</comment>
<dbReference type="Proteomes" id="UP001362999">
    <property type="component" value="Unassembled WGS sequence"/>
</dbReference>
<dbReference type="EMBL" id="JAWWNJ010000069">
    <property type="protein sequence ID" value="KAK7007860.1"/>
    <property type="molecule type" value="Genomic_DNA"/>
</dbReference>
<protein>
    <submittedName>
        <fullName evidence="1">Uncharacterized protein</fullName>
    </submittedName>
</protein>